<sequence>MRADGLVLSAKRNSSSGRLLCRLLLSSLCAKNFSYHPAISTGMLTWWRCLTLVTLILLSAMPVLTAPQLISLYICDENRRANEYDFKKALDLLEYIDEEEDVDTSDLKLEVLCRALRRDNWSSSDGKDDPIEVSKDSIFVKILQKLLKDGVQLREYLPEVEGLLQADQLGSLKSNPYFEFVLKANYEYYVQGQM</sequence>
<gene>
    <name evidence="5" type="ORF">HJG63_014480</name>
</gene>
<comment type="caution">
    <text evidence="5">The sequence shown here is derived from an EMBL/GenBank/DDBJ whole genome shotgun (WGS) entry which is preliminary data.</text>
</comment>
<evidence type="ECO:0000313" key="5">
    <source>
        <dbReference type="EMBL" id="KAF6395510.1"/>
    </source>
</evidence>
<protein>
    <submittedName>
        <fullName evidence="5">Nucleoporin 133</fullName>
    </submittedName>
</protein>
<keyword evidence="2" id="KW-0813">Transport</keyword>
<evidence type="ECO:0000256" key="2">
    <source>
        <dbReference type="ARBA" id="ARBA00022448"/>
    </source>
</evidence>
<dbReference type="FunFam" id="1.25.40.700:FF:000001">
    <property type="entry name" value="Nuclear pore complex protein"/>
    <property type="match status" value="1"/>
</dbReference>
<dbReference type="GO" id="GO:0031080">
    <property type="term" value="C:nuclear pore outer ring"/>
    <property type="evidence" value="ECO:0007669"/>
    <property type="project" value="TreeGrafter"/>
</dbReference>
<dbReference type="GO" id="GO:0006606">
    <property type="term" value="P:protein import into nucleus"/>
    <property type="evidence" value="ECO:0007669"/>
    <property type="project" value="TreeGrafter"/>
</dbReference>
<dbReference type="InterPro" id="IPR037624">
    <property type="entry name" value="Nup133-like"/>
</dbReference>
<reference evidence="5 6" key="1">
    <citation type="journal article" date="2020" name="Nature">
        <title>Six reference-quality genomes reveal evolution of bat adaptations.</title>
        <authorList>
            <person name="Jebb D."/>
            <person name="Huang Z."/>
            <person name="Pippel M."/>
            <person name="Hughes G.M."/>
            <person name="Lavrichenko K."/>
            <person name="Devanna P."/>
            <person name="Winkler S."/>
            <person name="Jermiin L.S."/>
            <person name="Skirmuntt E.C."/>
            <person name="Katzourakis A."/>
            <person name="Burkitt-Gray L."/>
            <person name="Ray D.A."/>
            <person name="Sullivan K.A.M."/>
            <person name="Roscito J.G."/>
            <person name="Kirilenko B.M."/>
            <person name="Davalos L.M."/>
            <person name="Corthals A.P."/>
            <person name="Power M.L."/>
            <person name="Jones G."/>
            <person name="Ransome R.D."/>
            <person name="Dechmann D.K.N."/>
            <person name="Locatelli A.G."/>
            <person name="Puechmaille S.J."/>
            <person name="Fedrigo O."/>
            <person name="Jarvis E.D."/>
            <person name="Hiller M."/>
            <person name="Vernes S.C."/>
            <person name="Myers E.W."/>
            <person name="Teeling E.C."/>
        </authorList>
    </citation>
    <scope>NUCLEOTIDE SEQUENCE [LARGE SCALE GENOMIC DNA]</scope>
    <source>
        <strain evidence="5">MRouAeg1</strain>
        <tissue evidence="5">Muscle</tissue>
    </source>
</reference>
<name>A0A7J8BB15_ROUAE</name>
<keyword evidence="6" id="KW-1185">Reference proteome</keyword>
<organism evidence="5 6">
    <name type="scientific">Rousettus aegyptiacus</name>
    <name type="common">Egyptian fruit bat</name>
    <name type="synonym">Pteropus aegyptiacus</name>
    <dbReference type="NCBI Taxonomy" id="9407"/>
    <lineage>
        <taxon>Eukaryota</taxon>
        <taxon>Metazoa</taxon>
        <taxon>Chordata</taxon>
        <taxon>Craniata</taxon>
        <taxon>Vertebrata</taxon>
        <taxon>Euteleostomi</taxon>
        <taxon>Mammalia</taxon>
        <taxon>Eutheria</taxon>
        <taxon>Laurasiatheria</taxon>
        <taxon>Chiroptera</taxon>
        <taxon>Yinpterochiroptera</taxon>
        <taxon>Pteropodoidea</taxon>
        <taxon>Pteropodidae</taxon>
        <taxon>Rousettinae</taxon>
        <taxon>Rousettus</taxon>
    </lineage>
</organism>
<dbReference type="Proteomes" id="UP000593571">
    <property type="component" value="Unassembled WGS sequence"/>
</dbReference>
<keyword evidence="4" id="KW-1133">Transmembrane helix</keyword>
<evidence type="ECO:0000313" key="6">
    <source>
        <dbReference type="Proteomes" id="UP000593571"/>
    </source>
</evidence>
<proteinExistence type="predicted"/>
<dbReference type="GO" id="GO:0000972">
    <property type="term" value="P:transcription-dependent tethering of RNA polymerase II gene DNA at nuclear periphery"/>
    <property type="evidence" value="ECO:0007669"/>
    <property type="project" value="TreeGrafter"/>
</dbReference>
<evidence type="ECO:0000256" key="3">
    <source>
        <dbReference type="ARBA" id="ARBA00023242"/>
    </source>
</evidence>
<dbReference type="AlphaFoldDB" id="A0A7J8BB15"/>
<keyword evidence="3" id="KW-0539">Nucleus</keyword>
<keyword evidence="4" id="KW-0472">Membrane</keyword>
<dbReference type="PANTHER" id="PTHR13405">
    <property type="entry name" value="NUCLEAR PORE COMPLEX PROTEIN NUP133"/>
    <property type="match status" value="1"/>
</dbReference>
<keyword evidence="4" id="KW-0812">Transmembrane</keyword>
<dbReference type="GO" id="GO:0016973">
    <property type="term" value="P:poly(A)+ mRNA export from nucleus"/>
    <property type="evidence" value="ECO:0007669"/>
    <property type="project" value="TreeGrafter"/>
</dbReference>
<dbReference type="EMBL" id="JACASE010000018">
    <property type="protein sequence ID" value="KAF6395510.1"/>
    <property type="molecule type" value="Genomic_DNA"/>
</dbReference>
<dbReference type="Gene3D" id="1.25.40.700">
    <property type="match status" value="1"/>
</dbReference>
<comment type="subcellular location">
    <subcellularLocation>
        <location evidence="1">Nucleus</location>
    </subcellularLocation>
</comment>
<dbReference type="GO" id="GO:0017056">
    <property type="term" value="F:structural constituent of nuclear pore"/>
    <property type="evidence" value="ECO:0007669"/>
    <property type="project" value="InterPro"/>
</dbReference>
<evidence type="ECO:0000256" key="4">
    <source>
        <dbReference type="SAM" id="Phobius"/>
    </source>
</evidence>
<dbReference type="PANTHER" id="PTHR13405:SF11">
    <property type="entry name" value="NUCLEAR PORE COMPLEX PROTEIN NUP133"/>
    <property type="match status" value="1"/>
</dbReference>
<accession>A0A7J8BB15</accession>
<evidence type="ECO:0000256" key="1">
    <source>
        <dbReference type="ARBA" id="ARBA00004123"/>
    </source>
</evidence>
<feature type="transmembrane region" description="Helical" evidence="4">
    <location>
        <begin position="44"/>
        <end position="64"/>
    </location>
</feature>